<keyword evidence="1" id="KW-0479">Metal-binding</keyword>
<dbReference type="Pfam" id="PF06155">
    <property type="entry name" value="GBBH-like_N"/>
    <property type="match status" value="1"/>
</dbReference>
<proteinExistence type="predicted"/>
<reference evidence="4" key="2">
    <citation type="journal article" date="2014" name="ISME J.">
        <title>Microbial stratification in low pH oxic and suboxic macroscopic growths along an acid mine drainage.</title>
        <authorList>
            <person name="Mendez-Garcia C."/>
            <person name="Mesa V."/>
            <person name="Sprenger R.R."/>
            <person name="Richter M."/>
            <person name="Diez M.S."/>
            <person name="Solano J."/>
            <person name="Bargiela R."/>
            <person name="Golyshina O.V."/>
            <person name="Manteca A."/>
            <person name="Ramos J.L."/>
            <person name="Gallego J.R."/>
            <person name="Llorente I."/>
            <person name="Martins Dos Santos V.A."/>
            <person name="Jensen O.N."/>
            <person name="Pelaez A.I."/>
            <person name="Sanchez J."/>
            <person name="Ferrer M."/>
        </authorList>
    </citation>
    <scope>NUCLEOTIDE SEQUENCE</scope>
</reference>
<accession>T1C3X4</accession>
<reference evidence="4" key="1">
    <citation type="submission" date="2013-08" db="EMBL/GenBank/DDBJ databases">
        <authorList>
            <person name="Mendez C."/>
            <person name="Richter M."/>
            <person name="Ferrer M."/>
            <person name="Sanchez J."/>
        </authorList>
    </citation>
    <scope>NUCLEOTIDE SEQUENCE</scope>
</reference>
<dbReference type="AlphaFoldDB" id="T1C3X4"/>
<sequence length="125" mass="13802">MNPHLETVRLAADRLTLHLEFSDGVSFALPSLYLRIFSPSAETGAASGRDPALLLVPDRPVRIADIEPVGHYALRLVFDDGHASGLYAYDFLRELGETRAERWARYEQRVALAQSRPGTDGEGPP</sequence>
<dbReference type="InterPro" id="IPR038492">
    <property type="entry name" value="GBBH-like_N_sf"/>
</dbReference>
<gene>
    <name evidence="4" type="ORF">B1B_01496</name>
</gene>
<dbReference type="EMBL" id="AUZY01001003">
    <property type="protein sequence ID" value="EQD76687.1"/>
    <property type="molecule type" value="Genomic_DNA"/>
</dbReference>
<evidence type="ECO:0000313" key="4">
    <source>
        <dbReference type="EMBL" id="EQD76687.1"/>
    </source>
</evidence>
<dbReference type="InterPro" id="IPR010376">
    <property type="entry name" value="GBBH-like_N"/>
</dbReference>
<dbReference type="GO" id="GO:0046872">
    <property type="term" value="F:metal ion binding"/>
    <property type="evidence" value="ECO:0007669"/>
    <property type="project" value="UniProtKB-KW"/>
</dbReference>
<dbReference type="PANTHER" id="PTHR35303">
    <property type="entry name" value="OS02G0197800 PROTEIN"/>
    <property type="match status" value="1"/>
</dbReference>
<dbReference type="Gene3D" id="3.30.2020.30">
    <property type="match status" value="1"/>
</dbReference>
<evidence type="ECO:0000256" key="1">
    <source>
        <dbReference type="ARBA" id="ARBA00022723"/>
    </source>
</evidence>
<organism evidence="4">
    <name type="scientific">mine drainage metagenome</name>
    <dbReference type="NCBI Taxonomy" id="410659"/>
    <lineage>
        <taxon>unclassified sequences</taxon>
        <taxon>metagenomes</taxon>
        <taxon>ecological metagenomes</taxon>
    </lineage>
</organism>
<protein>
    <submittedName>
        <fullName evidence="4">Protein containing DUF971</fullName>
    </submittedName>
</protein>
<evidence type="ECO:0000256" key="2">
    <source>
        <dbReference type="ARBA" id="ARBA00023004"/>
    </source>
</evidence>
<dbReference type="PANTHER" id="PTHR35303:SF5">
    <property type="entry name" value="OS02G0197800 PROTEIN"/>
    <property type="match status" value="1"/>
</dbReference>
<keyword evidence="2" id="KW-0408">Iron</keyword>
<name>T1C3X4_9ZZZZ</name>
<comment type="caution">
    <text evidence="4">The sequence shown here is derived from an EMBL/GenBank/DDBJ whole genome shotgun (WGS) entry which is preliminary data.</text>
</comment>
<feature type="domain" description="Gamma-butyrobetaine hydroxylase-like N-terminal" evidence="3">
    <location>
        <begin position="9"/>
        <end position="93"/>
    </location>
</feature>
<evidence type="ECO:0000259" key="3">
    <source>
        <dbReference type="Pfam" id="PF06155"/>
    </source>
</evidence>